<keyword evidence="1" id="KW-0732">Signal</keyword>
<keyword evidence="3" id="KW-1185">Reference proteome</keyword>
<evidence type="ECO:0000313" key="3">
    <source>
        <dbReference type="Proteomes" id="UP000243106"/>
    </source>
</evidence>
<proteinExistence type="predicted"/>
<accession>A0A1I5WEK9</accession>
<dbReference type="RefSeq" id="WP_093009554.1">
    <property type="nucleotide sequence ID" value="NZ_FOXV01000002.1"/>
</dbReference>
<dbReference type="AlphaFoldDB" id="A0A1I5WEK9"/>
<dbReference type="EMBL" id="FOXV01000002">
    <property type="protein sequence ID" value="SFQ18091.1"/>
    <property type="molecule type" value="Genomic_DNA"/>
</dbReference>
<gene>
    <name evidence="2" type="ORF">SAMN05421853_102292</name>
</gene>
<dbReference type="SUPFAM" id="SSF89260">
    <property type="entry name" value="Collagen-binding domain"/>
    <property type="match status" value="1"/>
</dbReference>
<reference evidence="3" key="1">
    <citation type="submission" date="2016-10" db="EMBL/GenBank/DDBJ databases">
        <authorList>
            <person name="Varghese N."/>
            <person name="Submissions S."/>
        </authorList>
    </citation>
    <scope>NUCLEOTIDE SEQUENCE [LARGE SCALE GENOMIC DNA]</scope>
    <source>
        <strain evidence="3">JCM 10271</strain>
    </source>
</reference>
<evidence type="ECO:0008006" key="4">
    <source>
        <dbReference type="Google" id="ProtNLM"/>
    </source>
</evidence>
<protein>
    <recommendedName>
        <fullName evidence="4">Pre-peptidase C-terminal domain-containing protein</fullName>
    </recommendedName>
</protein>
<dbReference type="Proteomes" id="UP000243106">
    <property type="component" value="Unassembled WGS sequence"/>
</dbReference>
<evidence type="ECO:0000256" key="1">
    <source>
        <dbReference type="SAM" id="SignalP"/>
    </source>
</evidence>
<evidence type="ECO:0000313" key="2">
    <source>
        <dbReference type="EMBL" id="SFQ18091.1"/>
    </source>
</evidence>
<name>A0A1I5WEK9_9RHOB</name>
<dbReference type="Gene3D" id="2.60.120.380">
    <property type="match status" value="1"/>
</dbReference>
<feature type="chain" id="PRO_5017301106" description="Pre-peptidase C-terminal domain-containing protein" evidence="1">
    <location>
        <begin position="18"/>
        <end position="131"/>
    </location>
</feature>
<feature type="signal peptide" evidence="1">
    <location>
        <begin position="1"/>
        <end position="17"/>
    </location>
</feature>
<organism evidence="2 3">
    <name type="scientific">Roseivivax halotolerans</name>
    <dbReference type="NCBI Taxonomy" id="93684"/>
    <lineage>
        <taxon>Bacteria</taxon>
        <taxon>Pseudomonadati</taxon>
        <taxon>Pseudomonadota</taxon>
        <taxon>Alphaproteobacteria</taxon>
        <taxon>Rhodobacterales</taxon>
        <taxon>Roseobacteraceae</taxon>
        <taxon>Roseivivax</taxon>
    </lineage>
</organism>
<sequence>MRKIALLLAVLASPAFAQTTSDVRFEPGNFGTMVSGTVVGDEYIDYRLGAQAGQEMFTELTVTDSNGSGTVYFNILPPGSDNVAIYNSSTYGNATTVELPEDGTYTIRVYQMGNDRDSERTSGFNIDLPIQ</sequence>
<dbReference type="STRING" id="93684.SAMN05421853_102292"/>